<evidence type="ECO:0000313" key="9">
    <source>
        <dbReference type="Proteomes" id="UP000195667"/>
    </source>
</evidence>
<evidence type="ECO:0000313" key="8">
    <source>
        <dbReference type="EMBL" id="SJM96384.1"/>
    </source>
</evidence>
<gene>
    <name evidence="8" type="primary">yadH</name>
    <name evidence="8" type="ORF">CRENPOLYSF1_890054</name>
</gene>
<keyword evidence="9" id="KW-1185">Reference proteome</keyword>
<keyword evidence="3 6" id="KW-0812">Transmembrane</keyword>
<dbReference type="Pfam" id="PF01061">
    <property type="entry name" value="ABC2_membrane"/>
    <property type="match status" value="1"/>
</dbReference>
<dbReference type="InterPro" id="IPR047817">
    <property type="entry name" value="ABC2_TM_bact-type"/>
</dbReference>
<feature type="transmembrane region" description="Helical" evidence="6">
    <location>
        <begin position="102"/>
        <end position="125"/>
    </location>
</feature>
<dbReference type="PIRSF" id="PIRSF006648">
    <property type="entry name" value="DrrB"/>
    <property type="match status" value="1"/>
</dbReference>
<keyword evidence="6" id="KW-1003">Cell membrane</keyword>
<dbReference type="PROSITE" id="PS51012">
    <property type="entry name" value="ABC_TM2"/>
    <property type="match status" value="1"/>
</dbReference>
<comment type="subcellular location">
    <subcellularLocation>
        <location evidence="6">Cell inner membrane</location>
        <topology evidence="6">Multi-pass membrane protein</topology>
    </subcellularLocation>
    <subcellularLocation>
        <location evidence="1">Membrane</location>
        <topology evidence="1">Multi-pass membrane protein</topology>
    </subcellularLocation>
</comment>
<dbReference type="RefSeq" id="WP_087145209.1">
    <property type="nucleotide sequence ID" value="NZ_FUKI01000169.1"/>
</dbReference>
<dbReference type="PANTHER" id="PTHR43332">
    <property type="entry name" value="INNER MEMBRANE TRANSPORT PERMEASE YADH-RELATED"/>
    <property type="match status" value="1"/>
</dbReference>
<name>A0A1R4HJI7_9GAMM</name>
<protein>
    <recommendedName>
        <fullName evidence="6">Transport permease protein</fullName>
    </recommendedName>
</protein>
<organism evidence="8 9">
    <name type="scientific">Crenothrix polyspora</name>
    <dbReference type="NCBI Taxonomy" id="360316"/>
    <lineage>
        <taxon>Bacteria</taxon>
        <taxon>Pseudomonadati</taxon>
        <taxon>Pseudomonadota</taxon>
        <taxon>Gammaproteobacteria</taxon>
        <taxon>Methylococcales</taxon>
        <taxon>Crenotrichaceae</taxon>
        <taxon>Crenothrix</taxon>
    </lineage>
</organism>
<feature type="transmembrane region" description="Helical" evidence="6">
    <location>
        <begin position="169"/>
        <end position="189"/>
    </location>
</feature>
<evidence type="ECO:0000256" key="2">
    <source>
        <dbReference type="ARBA" id="ARBA00007783"/>
    </source>
</evidence>
<dbReference type="InterPro" id="IPR052522">
    <property type="entry name" value="ABC-2_transport_permease"/>
</dbReference>
<evidence type="ECO:0000259" key="7">
    <source>
        <dbReference type="PROSITE" id="PS51012"/>
    </source>
</evidence>
<feature type="transmembrane region" description="Helical" evidence="6">
    <location>
        <begin position="137"/>
        <end position="157"/>
    </location>
</feature>
<feature type="transmembrane region" description="Helical" evidence="6">
    <location>
        <begin position="26"/>
        <end position="44"/>
    </location>
</feature>
<feature type="transmembrane region" description="Helical" evidence="6">
    <location>
        <begin position="226"/>
        <end position="246"/>
    </location>
</feature>
<keyword evidence="4 6" id="KW-1133">Transmembrane helix</keyword>
<dbReference type="PRINTS" id="PR00164">
    <property type="entry name" value="ABC2TRNSPORT"/>
</dbReference>
<dbReference type="NCBIfam" id="NF011648">
    <property type="entry name" value="PRK15066.1"/>
    <property type="match status" value="1"/>
</dbReference>
<keyword evidence="5 6" id="KW-0472">Membrane</keyword>
<feature type="transmembrane region" description="Helical" evidence="6">
    <location>
        <begin position="56"/>
        <end position="82"/>
    </location>
</feature>
<dbReference type="AlphaFoldDB" id="A0A1R4HJI7"/>
<keyword evidence="6" id="KW-0813">Transport</keyword>
<sequence>MNHFIAFKTIVRKEIYRFLRIWPQTLLPPAITTALYFLIFGKLMGERIGAVNGASYMDYIVPGIILMSVISHAYSNVVSSFYSTKFQRNIEELLVAPVPNGVILAGYICGGVARGLLVGAVVALISQIFTDIAVNNAMIALTSALLTATVFALAGFINATLAESFDDISLIPNFVLTPLSYLGGVFYSVDMLPAIWQKISLGNPILYMINSFRYGLIGITDVDVPVAFAMMGGFIVLLTLVSLILLHKGIGIKN</sequence>
<evidence type="ECO:0000256" key="6">
    <source>
        <dbReference type="RuleBase" id="RU361157"/>
    </source>
</evidence>
<dbReference type="PANTHER" id="PTHR43332:SF2">
    <property type="entry name" value="INNER MEMBRANE TRANSPORT PERMEASE YADH"/>
    <property type="match status" value="1"/>
</dbReference>
<dbReference type="GO" id="GO:0140359">
    <property type="term" value="F:ABC-type transporter activity"/>
    <property type="evidence" value="ECO:0007669"/>
    <property type="project" value="InterPro"/>
</dbReference>
<evidence type="ECO:0000256" key="4">
    <source>
        <dbReference type="ARBA" id="ARBA00022989"/>
    </source>
</evidence>
<dbReference type="OrthoDB" id="9804001at2"/>
<feature type="domain" description="ABC transmembrane type-2" evidence="7">
    <location>
        <begin position="20"/>
        <end position="249"/>
    </location>
</feature>
<evidence type="ECO:0000256" key="5">
    <source>
        <dbReference type="ARBA" id="ARBA00023136"/>
    </source>
</evidence>
<reference evidence="9" key="1">
    <citation type="submission" date="2017-02" db="EMBL/GenBank/DDBJ databases">
        <authorList>
            <person name="Daims H."/>
        </authorList>
    </citation>
    <scope>NUCLEOTIDE SEQUENCE [LARGE SCALE GENOMIC DNA]</scope>
</reference>
<dbReference type="InterPro" id="IPR000412">
    <property type="entry name" value="ABC_2_transport"/>
</dbReference>
<comment type="similarity">
    <text evidence="2 6">Belongs to the ABC-2 integral membrane protein family.</text>
</comment>
<evidence type="ECO:0000256" key="1">
    <source>
        <dbReference type="ARBA" id="ARBA00004141"/>
    </source>
</evidence>
<evidence type="ECO:0000256" key="3">
    <source>
        <dbReference type="ARBA" id="ARBA00022692"/>
    </source>
</evidence>
<accession>A0A1R4HJI7</accession>
<dbReference type="Proteomes" id="UP000195667">
    <property type="component" value="Unassembled WGS sequence"/>
</dbReference>
<dbReference type="GO" id="GO:0043190">
    <property type="term" value="C:ATP-binding cassette (ABC) transporter complex"/>
    <property type="evidence" value="ECO:0007669"/>
    <property type="project" value="InterPro"/>
</dbReference>
<dbReference type="EMBL" id="FUKI01000169">
    <property type="protein sequence ID" value="SJM96384.1"/>
    <property type="molecule type" value="Genomic_DNA"/>
</dbReference>
<proteinExistence type="inferred from homology"/>
<dbReference type="InterPro" id="IPR013525">
    <property type="entry name" value="ABC2_TM"/>
</dbReference>